<evidence type="ECO:0000259" key="2">
    <source>
        <dbReference type="Pfam" id="PF01337"/>
    </source>
</evidence>
<comment type="caution">
    <text evidence="3">The sequence shown here is derived from an EMBL/GenBank/DDBJ whole genome shotgun (WGS) entry which is preliminary data.</text>
</comment>
<dbReference type="InterPro" id="IPR035905">
    <property type="entry name" value="Barstar-like_sf"/>
</dbReference>
<evidence type="ECO:0000313" key="4">
    <source>
        <dbReference type="Proteomes" id="UP000003692"/>
    </source>
</evidence>
<organism evidence="3 4">
    <name type="scientific">Edwardsiella tarda ATCC 23685</name>
    <dbReference type="NCBI Taxonomy" id="500638"/>
    <lineage>
        <taxon>Bacteria</taxon>
        <taxon>Pseudomonadati</taxon>
        <taxon>Pseudomonadota</taxon>
        <taxon>Gammaproteobacteria</taxon>
        <taxon>Enterobacterales</taxon>
        <taxon>Hafniaceae</taxon>
        <taxon>Edwardsiella</taxon>
    </lineage>
</organism>
<proteinExistence type="inferred from homology"/>
<dbReference type="InterPro" id="IPR000468">
    <property type="entry name" value="Barstar"/>
</dbReference>
<gene>
    <name evidence="3" type="ORF">EDWATA_00689</name>
</gene>
<dbReference type="SUPFAM" id="SSF52038">
    <property type="entry name" value="Barstar-related"/>
    <property type="match status" value="1"/>
</dbReference>
<comment type="similarity">
    <text evidence="1">Belongs to the barstar family.</text>
</comment>
<name>D4F1U5_EDWTA</name>
<reference evidence="3 4" key="1">
    <citation type="submission" date="2010-02" db="EMBL/GenBank/DDBJ databases">
        <authorList>
            <person name="Weinstock G."/>
            <person name="Sodergren E."/>
            <person name="Clifton S."/>
            <person name="Fulton L."/>
            <person name="Fulton B."/>
            <person name="Courtney L."/>
            <person name="Fronick C."/>
            <person name="Harrison M."/>
            <person name="Strong C."/>
            <person name="Farmer C."/>
            <person name="Delahaunty K."/>
            <person name="Markovic C."/>
            <person name="Hall O."/>
            <person name="Minx P."/>
            <person name="Tomlinson C."/>
            <person name="Mitreva M."/>
            <person name="Nelson J."/>
            <person name="Hou S."/>
            <person name="Wollam A."/>
            <person name="Pepin K.H."/>
            <person name="Johnson M."/>
            <person name="Bhonagiri V."/>
            <person name="Zhang X."/>
            <person name="Suruliraj S."/>
            <person name="Warren W."/>
            <person name="Chinwalla A."/>
            <person name="Mardis E.R."/>
            <person name="Wilson R.K."/>
        </authorList>
    </citation>
    <scope>NUCLEOTIDE SEQUENCE [LARGE SCALE GENOMIC DNA]</scope>
    <source>
        <strain evidence="3 4">ATCC 23685</strain>
    </source>
</reference>
<protein>
    <submittedName>
        <fullName evidence="3">Barstar (Barnase inhibitor)</fullName>
    </submittedName>
</protein>
<dbReference type="Proteomes" id="UP000003692">
    <property type="component" value="Unassembled WGS sequence"/>
</dbReference>
<evidence type="ECO:0000256" key="1">
    <source>
        <dbReference type="ARBA" id="ARBA00006845"/>
    </source>
</evidence>
<dbReference type="EMBL" id="ADGK01000027">
    <property type="protein sequence ID" value="EFE24266.1"/>
    <property type="molecule type" value="Genomic_DNA"/>
</dbReference>
<dbReference type="Gene3D" id="3.30.370.10">
    <property type="entry name" value="Barstar-like"/>
    <property type="match status" value="1"/>
</dbReference>
<dbReference type="HOGENOM" id="CLU_121832_2_0_6"/>
<feature type="domain" description="Barstar (barnase inhibitor)" evidence="2">
    <location>
        <begin position="4"/>
        <end position="84"/>
    </location>
</feature>
<dbReference type="Pfam" id="PF01337">
    <property type="entry name" value="Barstar"/>
    <property type="match status" value="1"/>
</dbReference>
<dbReference type="AlphaFoldDB" id="D4F1U5"/>
<evidence type="ECO:0000313" key="3">
    <source>
        <dbReference type="EMBL" id="EFE24266.1"/>
    </source>
</evidence>
<sequence length="95" mass="10702">MIAMQKVQFDFNQITDLAAFYRQFSHVFALSSAFGANLDALWDVVTGDIAMPLEIDFINFDAGKKRRFAALVLLFEAAEAELEGELRFNTYDKAA</sequence>
<accession>D4F1U5</accession>